<feature type="non-terminal residue" evidence="1">
    <location>
        <position position="45"/>
    </location>
</feature>
<evidence type="ECO:0000313" key="1">
    <source>
        <dbReference type="EMBL" id="CAI9594545.1"/>
    </source>
</evidence>
<reference evidence="1" key="1">
    <citation type="submission" date="2023-05" db="EMBL/GenBank/DDBJ databases">
        <authorList>
            <person name="Stuckert A."/>
        </authorList>
    </citation>
    <scope>NUCLEOTIDE SEQUENCE</scope>
</reference>
<proteinExistence type="predicted"/>
<accession>A0ABN9FBY2</accession>
<evidence type="ECO:0000313" key="2">
    <source>
        <dbReference type="Proteomes" id="UP001162483"/>
    </source>
</evidence>
<keyword evidence="2" id="KW-1185">Reference proteome</keyword>
<dbReference type="Proteomes" id="UP001162483">
    <property type="component" value="Unassembled WGS sequence"/>
</dbReference>
<protein>
    <submittedName>
        <fullName evidence="1">Uncharacterized protein</fullName>
    </submittedName>
</protein>
<organism evidence="1 2">
    <name type="scientific">Staurois parvus</name>
    <dbReference type="NCBI Taxonomy" id="386267"/>
    <lineage>
        <taxon>Eukaryota</taxon>
        <taxon>Metazoa</taxon>
        <taxon>Chordata</taxon>
        <taxon>Craniata</taxon>
        <taxon>Vertebrata</taxon>
        <taxon>Euteleostomi</taxon>
        <taxon>Amphibia</taxon>
        <taxon>Batrachia</taxon>
        <taxon>Anura</taxon>
        <taxon>Neobatrachia</taxon>
        <taxon>Ranoidea</taxon>
        <taxon>Ranidae</taxon>
        <taxon>Staurois</taxon>
    </lineage>
</organism>
<dbReference type="EMBL" id="CATNWA010016682">
    <property type="protein sequence ID" value="CAI9594545.1"/>
    <property type="molecule type" value="Genomic_DNA"/>
</dbReference>
<name>A0ABN9FBY2_9NEOB</name>
<comment type="caution">
    <text evidence="1">The sequence shown here is derived from an EMBL/GenBank/DDBJ whole genome shotgun (WGS) entry which is preliminary data.</text>
</comment>
<sequence>MPRGATHQCPAVPPSVPPISAAQQCHPSVLPVSAHQCRQSVPAIS</sequence>
<gene>
    <name evidence="1" type="ORF">SPARVUS_LOCUS11745771</name>
</gene>